<dbReference type="Gene3D" id="2.60.40.1240">
    <property type="match status" value="1"/>
</dbReference>
<keyword evidence="1" id="KW-0732">Signal</keyword>
<evidence type="ECO:0000256" key="1">
    <source>
        <dbReference type="ARBA" id="ARBA00022729"/>
    </source>
</evidence>
<dbReference type="InterPro" id="IPR029050">
    <property type="entry name" value="Immunoprotect_excell_Ig-like"/>
</dbReference>
<proteinExistence type="predicted"/>
<reference evidence="3 4" key="1">
    <citation type="journal article" date="2011" name="J. Bacteriol.">
        <title>Complete Genome Sequence of Alicyclobacillus acidocaldarius Strain Tc-4-1.</title>
        <authorList>
            <person name="Chen Y."/>
            <person name="He Y."/>
            <person name="Zhang B."/>
            <person name="Yang J."/>
            <person name="Li W."/>
            <person name="Dong Z."/>
            <person name="Hu S."/>
        </authorList>
    </citation>
    <scope>NUCLEOTIDE SEQUENCE [LARGE SCALE GENOMIC DNA]</scope>
    <source>
        <strain evidence="3 4">Tc-4-1</strain>
    </source>
</reference>
<evidence type="ECO:0000259" key="2">
    <source>
        <dbReference type="Pfam" id="PF11611"/>
    </source>
</evidence>
<dbReference type="Proteomes" id="UP000000292">
    <property type="component" value="Chromosome"/>
</dbReference>
<sequence length="120" mass="12626">MNSVKMTKTVGDVADGLGDTANDVFYVVNVTVKNNGTSPTTIDDSMFTLQANGSTYDADTNADVDDNTDANNDMFLNQLNPGVSMSGNVVFDVPPNLTKNVDMVIQGGMLGLAQATVQLT</sequence>
<evidence type="ECO:0000313" key="3">
    <source>
        <dbReference type="EMBL" id="AEJ43940.1"/>
    </source>
</evidence>
<dbReference type="HOGENOM" id="CLU_2044732_0_0_9"/>
<gene>
    <name evidence="3" type="ordered locus">TC41_2028</name>
</gene>
<dbReference type="EMBL" id="CP002902">
    <property type="protein sequence ID" value="AEJ43940.1"/>
    <property type="molecule type" value="Genomic_DNA"/>
</dbReference>
<evidence type="ECO:0000313" key="4">
    <source>
        <dbReference type="Proteomes" id="UP000000292"/>
    </source>
</evidence>
<dbReference type="AlphaFoldDB" id="F8IEP4"/>
<dbReference type="KEGG" id="aad:TC41_2028"/>
<dbReference type="PATRIC" id="fig|1048834.4.peg.1916"/>
<protein>
    <recommendedName>
        <fullName evidence="2">DUF4352 domain-containing protein</fullName>
    </recommendedName>
</protein>
<organism evidence="3 4">
    <name type="scientific">Alicyclobacillus acidocaldarius (strain Tc-4-1)</name>
    <name type="common">Bacillus acidocaldarius</name>
    <dbReference type="NCBI Taxonomy" id="1048834"/>
    <lineage>
        <taxon>Bacteria</taxon>
        <taxon>Bacillati</taxon>
        <taxon>Bacillota</taxon>
        <taxon>Bacilli</taxon>
        <taxon>Bacillales</taxon>
        <taxon>Alicyclobacillaceae</taxon>
        <taxon>Alicyclobacillus</taxon>
    </lineage>
</organism>
<reference evidence="4" key="2">
    <citation type="submission" date="2011-06" db="EMBL/GenBank/DDBJ databases">
        <title>The complete genome sequence of Alicyclobacillus acidocaldarius sp. Tc-4-1.</title>
        <authorList>
            <person name="Chen Y."/>
            <person name="He Y."/>
            <person name="Dong Z."/>
            <person name="Hu S."/>
        </authorList>
    </citation>
    <scope>NUCLEOTIDE SEQUENCE [LARGE SCALE GENOMIC DNA]</scope>
    <source>
        <strain evidence="4">Tc-4-1</strain>
    </source>
</reference>
<accession>F8IEP4</accession>
<name>F8IEP4_ALIAT</name>
<feature type="domain" description="DUF4352" evidence="2">
    <location>
        <begin position="17"/>
        <end position="108"/>
    </location>
</feature>
<dbReference type="Pfam" id="PF11611">
    <property type="entry name" value="DUF4352"/>
    <property type="match status" value="1"/>
</dbReference>
<dbReference type="InterPro" id="IPR029051">
    <property type="entry name" value="DUF4352"/>
</dbReference>